<dbReference type="Proteomes" id="UP000517712">
    <property type="component" value="Unassembled WGS sequence"/>
</dbReference>
<dbReference type="EMBL" id="JACHMU010000001">
    <property type="protein sequence ID" value="MBB5741643.1"/>
    <property type="molecule type" value="Genomic_DNA"/>
</dbReference>
<dbReference type="AlphaFoldDB" id="A0A7W9FBN8"/>
<keyword evidence="3" id="KW-1185">Reference proteome</keyword>
<evidence type="ECO:0000256" key="1">
    <source>
        <dbReference type="SAM" id="MobiDB-lite"/>
    </source>
</evidence>
<comment type="caution">
    <text evidence="2">The sequence shown here is derived from an EMBL/GenBank/DDBJ whole genome shotgun (WGS) entry which is preliminary data.</text>
</comment>
<dbReference type="RefSeq" id="WP_184280864.1">
    <property type="nucleotide sequence ID" value="NZ_BAAAPG010000001.1"/>
</dbReference>
<feature type="compositionally biased region" description="Low complexity" evidence="1">
    <location>
        <begin position="1"/>
        <end position="18"/>
    </location>
</feature>
<sequence length="128" mass="13572">MSTGTVASSAAASLSTPARVPGSIRVRERAIEKVSREASADATGVSRDDVDVEVSEWGGGLAVRVAAKLPIPDLDHTQVISAEPTIVDRVRRLQETVANDLARVTGREIRRVSFSVTGAIIPTRKRVG</sequence>
<organism evidence="2 3">
    <name type="scientific">Microbacterium ginsengiterrae</name>
    <dbReference type="NCBI Taxonomy" id="546115"/>
    <lineage>
        <taxon>Bacteria</taxon>
        <taxon>Bacillati</taxon>
        <taxon>Actinomycetota</taxon>
        <taxon>Actinomycetes</taxon>
        <taxon>Micrococcales</taxon>
        <taxon>Microbacteriaceae</taxon>
        <taxon>Microbacterium</taxon>
    </lineage>
</organism>
<gene>
    <name evidence="2" type="ORF">HD600_000140</name>
</gene>
<proteinExistence type="predicted"/>
<name>A0A7W9FBN8_9MICO</name>
<accession>A0A7W9FBN8</accession>
<feature type="region of interest" description="Disordered" evidence="1">
    <location>
        <begin position="1"/>
        <end position="20"/>
    </location>
</feature>
<reference evidence="2 3" key="1">
    <citation type="submission" date="2020-08" db="EMBL/GenBank/DDBJ databases">
        <title>Sequencing the genomes of 1000 actinobacteria strains.</title>
        <authorList>
            <person name="Klenk H.-P."/>
        </authorList>
    </citation>
    <scope>NUCLEOTIDE SEQUENCE [LARGE SCALE GENOMIC DNA]</scope>
    <source>
        <strain evidence="2 3">DSM 24823</strain>
    </source>
</reference>
<evidence type="ECO:0000313" key="2">
    <source>
        <dbReference type="EMBL" id="MBB5741643.1"/>
    </source>
</evidence>
<evidence type="ECO:0000313" key="3">
    <source>
        <dbReference type="Proteomes" id="UP000517712"/>
    </source>
</evidence>
<protein>
    <submittedName>
        <fullName evidence="2">Uncharacterized protein</fullName>
    </submittedName>
</protein>